<organism evidence="1 2">
    <name type="scientific">Streptomyces phage Daubenski</name>
    <dbReference type="NCBI Taxonomy" id="2653725"/>
    <lineage>
        <taxon>Viruses</taxon>
        <taxon>Duplodnaviria</taxon>
        <taxon>Heunggongvirae</taxon>
        <taxon>Uroviricota</taxon>
        <taxon>Caudoviricetes</taxon>
        <taxon>Stanwilliamsviridae</taxon>
        <taxon>Boydwoodruffvirinae</taxon>
        <taxon>Samistivirus</taxon>
        <taxon>Samistivirus daubenski</taxon>
    </lineage>
</organism>
<evidence type="ECO:0000313" key="2">
    <source>
        <dbReference type="Proteomes" id="UP000375470"/>
    </source>
</evidence>
<keyword evidence="2" id="KW-1185">Reference proteome</keyword>
<dbReference type="EMBL" id="MN444876">
    <property type="protein sequence ID" value="QGH76476.1"/>
    <property type="molecule type" value="Genomic_DNA"/>
</dbReference>
<dbReference type="RefSeq" id="YP_010104933.1">
    <property type="nucleotide sequence ID" value="NC_055822.1"/>
</dbReference>
<dbReference type="Proteomes" id="UP000375470">
    <property type="component" value="Segment"/>
</dbReference>
<evidence type="ECO:0000313" key="1">
    <source>
        <dbReference type="EMBL" id="QGH76476.1"/>
    </source>
</evidence>
<dbReference type="GeneID" id="65122917"/>
<gene>
    <name evidence="1" type="primary">203</name>
    <name evidence="1" type="ORF">SEA_DAUBENSKI_208</name>
</gene>
<name>A0A5Q2WDH6_9CAUD</name>
<sequence>MGFWAEVRNIKTIIQLDQAAKHSDSAARYLVNVQEWDCHDDLVQEWKRYFEKYARREKVKPADLEFGGDIYDTAMNLLGSTPPAKRSGGNATTRAKYLCDRYGRGEGPSFGAAMREGLHLAKGGRSNYR</sequence>
<reference evidence="1 2" key="1">
    <citation type="submission" date="2019-09" db="EMBL/GenBank/DDBJ databases">
        <authorList>
            <person name="Cummings J.R."/>
            <person name="Eaglin Z.M."/>
            <person name="Kluemper A.J."/>
            <person name="Powell E.A."/>
            <person name="Stamm J."/>
            <person name="Thompson S.A."/>
            <person name="Tolsma S."/>
            <person name="Caruso S.M."/>
            <person name="Garlena R.A."/>
            <person name="Russell D.A."/>
            <person name="Pope W.H."/>
            <person name="Jacobs-Se D."/>
            <person name="Hatfull G.F."/>
        </authorList>
    </citation>
    <scope>NUCLEOTIDE SEQUENCE [LARGE SCALE GENOMIC DNA]</scope>
</reference>
<protein>
    <submittedName>
        <fullName evidence="1">Uncharacterized protein</fullName>
    </submittedName>
</protein>
<proteinExistence type="predicted"/>
<accession>A0A5Q2WDH6</accession>
<dbReference type="KEGG" id="vg:65122917"/>